<dbReference type="Gene3D" id="3.40.50.300">
    <property type="entry name" value="P-loop containing nucleotide triphosphate hydrolases"/>
    <property type="match status" value="1"/>
</dbReference>
<gene>
    <name evidence="5" type="ORF">VTL71DRAFT_9840</name>
</gene>
<dbReference type="SUPFAM" id="SSF52540">
    <property type="entry name" value="P-loop containing nucleoside triphosphate hydrolases"/>
    <property type="match status" value="1"/>
</dbReference>
<dbReference type="Gene3D" id="1.25.40.20">
    <property type="entry name" value="Ankyrin repeat-containing domain"/>
    <property type="match status" value="2"/>
</dbReference>
<evidence type="ECO:0000313" key="5">
    <source>
        <dbReference type="EMBL" id="KAL2060018.1"/>
    </source>
</evidence>
<feature type="domain" description="Nephrocystin 3-like N-terminal" evidence="4">
    <location>
        <begin position="370"/>
        <end position="537"/>
    </location>
</feature>
<evidence type="ECO:0000256" key="2">
    <source>
        <dbReference type="PROSITE-ProRule" id="PRU00023"/>
    </source>
</evidence>
<dbReference type="InterPro" id="IPR027417">
    <property type="entry name" value="P-loop_NTPase"/>
</dbReference>
<dbReference type="EMBL" id="JAZHXI010000024">
    <property type="protein sequence ID" value="KAL2060018.1"/>
    <property type="molecule type" value="Genomic_DNA"/>
</dbReference>
<dbReference type="PROSITE" id="PS50088">
    <property type="entry name" value="ANK_REPEAT"/>
    <property type="match status" value="2"/>
</dbReference>
<dbReference type="Proteomes" id="UP001595075">
    <property type="component" value="Unassembled WGS sequence"/>
</dbReference>
<keyword evidence="1" id="KW-0677">Repeat</keyword>
<dbReference type="InterPro" id="IPR002110">
    <property type="entry name" value="Ankyrin_rpt"/>
</dbReference>
<dbReference type="PROSITE" id="PS50297">
    <property type="entry name" value="ANK_REP_REGION"/>
    <property type="match status" value="1"/>
</dbReference>
<evidence type="ECO:0000259" key="4">
    <source>
        <dbReference type="Pfam" id="PF24883"/>
    </source>
</evidence>
<keyword evidence="2" id="KW-0040">ANK repeat</keyword>
<dbReference type="SUPFAM" id="SSF48403">
    <property type="entry name" value="Ankyrin repeat"/>
    <property type="match status" value="2"/>
</dbReference>
<dbReference type="Pfam" id="PF12796">
    <property type="entry name" value="Ank_2"/>
    <property type="match status" value="1"/>
</dbReference>
<evidence type="ECO:0000256" key="3">
    <source>
        <dbReference type="SAM" id="MobiDB-lite"/>
    </source>
</evidence>
<dbReference type="Pfam" id="PF24883">
    <property type="entry name" value="NPHP3_N"/>
    <property type="match status" value="1"/>
</dbReference>
<protein>
    <recommendedName>
        <fullName evidence="4">Nephrocystin 3-like N-terminal domain-containing protein</fullName>
    </recommendedName>
</protein>
<reference evidence="5 6" key="1">
    <citation type="journal article" date="2024" name="Commun. Biol.">
        <title>Comparative genomic analysis of thermophilic fungi reveals convergent evolutionary adaptations and gene losses.</title>
        <authorList>
            <person name="Steindorff A.S."/>
            <person name="Aguilar-Pontes M.V."/>
            <person name="Robinson A.J."/>
            <person name="Andreopoulos B."/>
            <person name="LaButti K."/>
            <person name="Kuo A."/>
            <person name="Mondo S."/>
            <person name="Riley R."/>
            <person name="Otillar R."/>
            <person name="Haridas S."/>
            <person name="Lipzen A."/>
            <person name="Grimwood J."/>
            <person name="Schmutz J."/>
            <person name="Clum A."/>
            <person name="Reid I.D."/>
            <person name="Moisan M.C."/>
            <person name="Butler G."/>
            <person name="Nguyen T.T.M."/>
            <person name="Dewar K."/>
            <person name="Conant G."/>
            <person name="Drula E."/>
            <person name="Henrissat B."/>
            <person name="Hansel C."/>
            <person name="Singer S."/>
            <person name="Hutchinson M.I."/>
            <person name="de Vries R.P."/>
            <person name="Natvig D.O."/>
            <person name="Powell A.J."/>
            <person name="Tsang A."/>
            <person name="Grigoriev I.V."/>
        </authorList>
    </citation>
    <scope>NUCLEOTIDE SEQUENCE [LARGE SCALE GENOMIC DNA]</scope>
    <source>
        <strain evidence="5 6">CBS 494.80</strain>
    </source>
</reference>
<name>A0ABR4BQQ2_9HELO</name>
<dbReference type="PANTHER" id="PTHR10039">
    <property type="entry name" value="AMELOGENIN"/>
    <property type="match status" value="1"/>
</dbReference>
<keyword evidence="6" id="KW-1185">Reference proteome</keyword>
<dbReference type="InterPro" id="IPR036770">
    <property type="entry name" value="Ankyrin_rpt-contain_sf"/>
</dbReference>
<feature type="repeat" description="ANK" evidence="2">
    <location>
        <begin position="951"/>
        <end position="983"/>
    </location>
</feature>
<dbReference type="SMART" id="SM00248">
    <property type="entry name" value="ANK"/>
    <property type="match status" value="4"/>
</dbReference>
<proteinExistence type="predicted"/>
<evidence type="ECO:0000256" key="1">
    <source>
        <dbReference type="ARBA" id="ARBA00022737"/>
    </source>
</evidence>
<organism evidence="5 6">
    <name type="scientific">Oculimacula yallundae</name>
    <dbReference type="NCBI Taxonomy" id="86028"/>
    <lineage>
        <taxon>Eukaryota</taxon>
        <taxon>Fungi</taxon>
        <taxon>Dikarya</taxon>
        <taxon>Ascomycota</taxon>
        <taxon>Pezizomycotina</taxon>
        <taxon>Leotiomycetes</taxon>
        <taxon>Helotiales</taxon>
        <taxon>Ploettnerulaceae</taxon>
        <taxon>Oculimacula</taxon>
    </lineage>
</organism>
<dbReference type="PANTHER" id="PTHR10039:SF14">
    <property type="entry name" value="NACHT DOMAIN-CONTAINING PROTEIN"/>
    <property type="match status" value="1"/>
</dbReference>
<feature type="repeat" description="ANK" evidence="2">
    <location>
        <begin position="917"/>
        <end position="941"/>
    </location>
</feature>
<feature type="region of interest" description="Disordered" evidence="3">
    <location>
        <begin position="1"/>
        <end position="49"/>
    </location>
</feature>
<sequence length="1356" mass="152139">MNPRISRLFGRAKRKSKAHPTNAGSSASSPPVPSGSSTRPSSEEVTEKKLIGIPATSIEANSAELNHAQQNSESGFITTQALSAPLQPNIATQRISKSSPNAQISNEAFKDAIKKITRQLSSSDRKAFEEGYELISPEKTFETIRELDRIDAVSNVRVGSKALEPAIEVLNTVMRSISISVQHSPEISSLVVGGIRLIIDLVAKFVQFYHRLSQMICQMVDYLKIFDQYSKISHDTLVHQALVDVYGDLITFCVETRRVFVDPQGALKKYAHFRTFCRVQWQPFEERFGEIKLSFAHHLDILVNSVQSLQLTILNEQFAAISLESTKSETERTRVLSNEQAAERRQFLKWISDIDYEESFNAIIAKKHPGTGKWLLYHDTLQTWLAGTDPSLLWCHGKPGAGKSVLSSLILDHVSTFELNDPETCVIFAYYSYQFPERHSLVKLLESFIRQLASKLDTLPSETLQFFRKYDRNARRPYVDDLLAQFSALLLRFPSRAIVIIDGLDECEPESRQDVFKFVARLVAKQSTPVKVFVTSRKEQDIQDALEGCPIIEVNSNLVNEDIQTFLRFEIDRRIEEKLLKLRNAALKEEILKALSSKASGMFLWAKLQLDWICQQGRDSDIRVALKSLPPDLYGTYDRILERIEDRPPALQELVRRALMWVFYAKRTLLPMEIAHALSIQEGMTQHEELEDSLYSAEIILSACGGFLLKVGDFIINANRILPIHYSVQEYFTSTTTRSQQDLRAKYFTPASQAHEEIANTCIDYFQLDTFSNGPCDGALDFLVRKDNAILGTYATFYFDKHLEHVEILSTTLQQKLKDLLNCDAKHLSAILQWRRQLGDDHGRASATDKDYSSASAATMIVSTTLHNRPEFQQLLSGWSESSLLKGALHHAVLANSEAGVAWLLKSGLVDVNEHENGWTPLMSASRQGFYDIARRLVDNGKAEVNTKRTGDYTALSAACVSRDSRIVRLLIENGAVIHPHDTTLACHLACKDPTILDILLTSGAPATSSLLSTAVENKHLDPCLLLLDHGADITLSCLVMSLVYNGRDHPITKLLKKHSTPEMFSIAEVDWASSAFCQDDSILESLLANGAVATSEALETSVRDGCLGSCDLLLEHGAHVTTQFLDQVFSNGMRDDVTKLLVKHSSPEVVAEADMLWACSRYCTDNSVLSVLLKEGAIATSQALEATVEHEQFDRCSLLLDYGSHVTAKALAMAWKYEVDDGHEIVELLSRSSKPEIIAEGMALLWEQHDICPWSYDIYYYGRLTYKPVPTCQRNLAGVLYRATIILRHFGYIKRSERRADPSIIKLESSRTTQLVLSFYSGLFLAHITSHYHGPPTLSILHNNSRGMARHKSAR</sequence>
<comment type="caution">
    <text evidence="5">The sequence shown here is derived from an EMBL/GenBank/DDBJ whole genome shotgun (WGS) entry which is preliminary data.</text>
</comment>
<accession>A0ABR4BQQ2</accession>
<evidence type="ECO:0000313" key="6">
    <source>
        <dbReference type="Proteomes" id="UP001595075"/>
    </source>
</evidence>
<dbReference type="InterPro" id="IPR056884">
    <property type="entry name" value="NPHP3-like_N"/>
</dbReference>
<feature type="compositionally biased region" description="Low complexity" evidence="3">
    <location>
        <begin position="25"/>
        <end position="40"/>
    </location>
</feature>